<feature type="region of interest" description="Disordered" evidence="1">
    <location>
        <begin position="46"/>
        <end position="66"/>
    </location>
</feature>
<evidence type="ECO:0000313" key="3">
    <source>
        <dbReference type="Proteomes" id="UP000494274"/>
    </source>
</evidence>
<gene>
    <name evidence="2" type="ORF">BLA18112_00361</name>
</gene>
<proteinExistence type="predicted"/>
<dbReference type="EMBL" id="CABVQI010000001">
    <property type="protein sequence ID" value="VWC56476.1"/>
    <property type="molecule type" value="Genomic_DNA"/>
</dbReference>
<evidence type="ECO:0000256" key="1">
    <source>
        <dbReference type="SAM" id="MobiDB-lite"/>
    </source>
</evidence>
<accession>A0A6P2SZR6</accession>
<protein>
    <submittedName>
        <fullName evidence="2">Uncharacterized protein</fullName>
    </submittedName>
</protein>
<dbReference type="AlphaFoldDB" id="A0A6P2SZR6"/>
<dbReference type="Proteomes" id="UP000494274">
    <property type="component" value="Unassembled WGS sequence"/>
</dbReference>
<organism evidence="2 3">
    <name type="scientific">Burkholderia lata (strain ATCC 17760 / DSM 23089 / LMG 22485 / NCIMB 9086 / R18194 / 383)</name>
    <dbReference type="NCBI Taxonomy" id="482957"/>
    <lineage>
        <taxon>Bacteria</taxon>
        <taxon>Pseudomonadati</taxon>
        <taxon>Pseudomonadota</taxon>
        <taxon>Betaproteobacteria</taxon>
        <taxon>Burkholderiales</taxon>
        <taxon>Burkholderiaceae</taxon>
        <taxon>Burkholderia</taxon>
        <taxon>Burkholderia cepacia complex</taxon>
    </lineage>
</organism>
<dbReference type="RefSeq" id="WP_175042146.1">
    <property type="nucleotide sequence ID" value="NZ_CABVQI010000001.1"/>
</dbReference>
<feature type="compositionally biased region" description="Low complexity" evidence="1">
    <location>
        <begin position="46"/>
        <end position="56"/>
    </location>
</feature>
<evidence type="ECO:0000313" key="2">
    <source>
        <dbReference type="EMBL" id="VWC56476.1"/>
    </source>
</evidence>
<reference evidence="2 3" key="1">
    <citation type="submission" date="2019-09" db="EMBL/GenBank/DDBJ databases">
        <authorList>
            <person name="Depoorter E."/>
        </authorList>
    </citation>
    <scope>NUCLEOTIDE SEQUENCE [LARGE SCALE GENOMIC DNA]</scope>
    <source>
        <strain evidence="2">R-18112</strain>
    </source>
</reference>
<sequence length="66" mass="6421">MGAMVGAADAVKSITESTAAQSMITQASSHAATVQAANNAQLNAATATANATNSATGSLKDIAKNQ</sequence>
<name>A0A6P2SZR6_BURL3</name>